<evidence type="ECO:0000256" key="9">
    <source>
        <dbReference type="NCBIfam" id="TIGR00190"/>
    </source>
</evidence>
<proteinExistence type="predicted"/>
<dbReference type="GO" id="GO:0046872">
    <property type="term" value="F:metal ion binding"/>
    <property type="evidence" value="ECO:0007669"/>
    <property type="project" value="UniProtKB-KW"/>
</dbReference>
<dbReference type="GO" id="GO:0070284">
    <property type="term" value="F:phosphomethylpyrimidine synthase activity"/>
    <property type="evidence" value="ECO:0007669"/>
    <property type="project" value="UniProtKB-EC"/>
</dbReference>
<evidence type="ECO:0000256" key="5">
    <source>
        <dbReference type="ARBA" id="ARBA00022833"/>
    </source>
</evidence>
<evidence type="ECO:0000256" key="3">
    <source>
        <dbReference type="ARBA" id="ARBA00022691"/>
    </source>
</evidence>
<evidence type="ECO:0000256" key="1">
    <source>
        <dbReference type="ARBA" id="ARBA00001966"/>
    </source>
</evidence>
<dbReference type="EMBL" id="CP001818">
    <property type="protein sequence ID" value="ACZ19590.1"/>
    <property type="molecule type" value="Genomic_DNA"/>
</dbReference>
<keyword evidence="3" id="KW-0949">S-adenosyl-L-methionine</keyword>
<keyword evidence="7" id="KW-0411">Iron-sulfur</keyword>
<dbReference type="Gene3D" id="3.20.20.540">
    <property type="entry name" value="Radical SAM ThiC family, central domain"/>
    <property type="match status" value="1"/>
</dbReference>
<dbReference type="PATRIC" id="fig|525903.6.peg.1360"/>
<dbReference type="SFLD" id="SFLDF00407">
    <property type="entry name" value="phosphomethylpyrimidine_syntha"/>
    <property type="match status" value="1"/>
</dbReference>
<dbReference type="AlphaFoldDB" id="D1B6E9"/>
<dbReference type="GO" id="GO:0009228">
    <property type="term" value="P:thiamine biosynthetic process"/>
    <property type="evidence" value="ECO:0007669"/>
    <property type="project" value="UniProtKB-UniRule"/>
</dbReference>
<dbReference type="EC" id="4.1.99.17" evidence="9"/>
<keyword evidence="5" id="KW-0862">Zinc</keyword>
<dbReference type="Pfam" id="PF01964">
    <property type="entry name" value="ThiC_Rad_SAM"/>
    <property type="match status" value="1"/>
</dbReference>
<dbReference type="SFLD" id="SFLDG01114">
    <property type="entry name" value="phosphomethylpyrimidine_syntha"/>
    <property type="match status" value="1"/>
</dbReference>
<dbReference type="NCBIfam" id="NF009895">
    <property type="entry name" value="PRK13352.1"/>
    <property type="match status" value="1"/>
</dbReference>
<evidence type="ECO:0000256" key="8">
    <source>
        <dbReference type="ARBA" id="ARBA00023239"/>
    </source>
</evidence>
<dbReference type="EnsemblBacteria" id="ACZ19590">
    <property type="protein sequence ID" value="ACZ19590"/>
    <property type="gene ID" value="Taci_1359"/>
</dbReference>
<sequence length="428" mass="45857">MMTLIDRAREGVMDPIFQRACAGEDVGPEELARLVAEGLAVIPYNPSRGCARPVGIGQGLRTKVNANIGTSKDQSSVQMELRKLKAAVGNGAHAVMDLSTGDDAGEVLQAVLSHSPVPVGTVPIYHGAVMCRLSGRPVVDMTEDEMFQAVELHGRMGVDFVTVHTGLTRQALSHLVDQGRLTDIVSRGGSIMAAWMIHHDRENPFARDFGRLLEIARRYQMTLSLGDGMRPGSGHDATDRAQVAELLELGRQVGACREAGVQVMVEGPGHVPLGQIGANVQLQKRLCQGAPFYVLGPLVTDSAAGYDHLVGAIGGAVAASFGADFLCYVTPKEHLGFPDEEDVAEGVRASVVAAHVGDLEKGIRSAVRRDMEVSRARRAMDWDAQREAALFPWKFDRVTGMSSQGCAMCGPLCAMRIAQEALGSWKKV</sequence>
<dbReference type="Proteomes" id="UP000002030">
    <property type="component" value="Chromosome"/>
</dbReference>
<dbReference type="eggNOG" id="COG0422">
    <property type="taxonomic scope" value="Bacteria"/>
</dbReference>
<reference evidence="10 11" key="1">
    <citation type="journal article" date="2009" name="Stand. Genomic Sci.">
        <title>Complete genome sequence of Thermanaerovibrio acidaminovorans type strain (Su883).</title>
        <authorList>
            <person name="Chovatia M."/>
            <person name="Sikorski J."/>
            <person name="Schroder M."/>
            <person name="Lapidus A."/>
            <person name="Nolan M."/>
            <person name="Tice H."/>
            <person name="Glavina Del Rio T."/>
            <person name="Copeland A."/>
            <person name="Cheng J.F."/>
            <person name="Lucas S."/>
            <person name="Chen F."/>
            <person name="Bruce D."/>
            <person name="Goodwin L."/>
            <person name="Pitluck S."/>
            <person name="Ivanova N."/>
            <person name="Mavromatis K."/>
            <person name="Ovchinnikova G."/>
            <person name="Pati A."/>
            <person name="Chen A."/>
            <person name="Palaniappan K."/>
            <person name="Land M."/>
            <person name="Hauser L."/>
            <person name="Chang Y.J."/>
            <person name="Jeffries C.D."/>
            <person name="Chain P."/>
            <person name="Saunders E."/>
            <person name="Detter J.C."/>
            <person name="Brettin T."/>
            <person name="Rohde M."/>
            <person name="Goker M."/>
            <person name="Spring S."/>
            <person name="Bristow J."/>
            <person name="Markowitz V."/>
            <person name="Hugenholtz P."/>
            <person name="Kyrpides N.C."/>
            <person name="Klenk H.P."/>
            <person name="Eisen J.A."/>
        </authorList>
    </citation>
    <scope>NUCLEOTIDE SEQUENCE [LARGE SCALE GENOMIC DNA]</scope>
    <source>
        <strain evidence="11">ATCC 49978 / DSM 6589 / Su883</strain>
    </source>
</reference>
<dbReference type="InterPro" id="IPR002817">
    <property type="entry name" value="ThiC/BzaA/B"/>
</dbReference>
<evidence type="ECO:0000256" key="7">
    <source>
        <dbReference type="ARBA" id="ARBA00023014"/>
    </source>
</evidence>
<dbReference type="KEGG" id="tai:Taci_1359"/>
<protein>
    <recommendedName>
        <fullName evidence="9">Phosphomethylpyrimidine synthase</fullName>
        <ecNumber evidence="9">4.1.99.17</ecNumber>
    </recommendedName>
</protein>
<organism evidence="10 11">
    <name type="scientific">Thermanaerovibrio acidaminovorans (strain ATCC 49978 / DSM 6589 / Su883)</name>
    <name type="common">Selenomonas acidaminovorans</name>
    <dbReference type="NCBI Taxonomy" id="525903"/>
    <lineage>
        <taxon>Bacteria</taxon>
        <taxon>Thermotogati</taxon>
        <taxon>Synergistota</taxon>
        <taxon>Synergistia</taxon>
        <taxon>Synergistales</taxon>
        <taxon>Synergistaceae</taxon>
        <taxon>Thermanaerovibrio</taxon>
    </lineage>
</organism>
<evidence type="ECO:0000313" key="10">
    <source>
        <dbReference type="EMBL" id="ACZ19590.1"/>
    </source>
</evidence>
<dbReference type="PANTHER" id="PTHR30557">
    <property type="entry name" value="THIAMINE BIOSYNTHESIS PROTEIN THIC"/>
    <property type="match status" value="1"/>
</dbReference>
<dbReference type="SFLD" id="SFLDS00113">
    <property type="entry name" value="Radical_SAM_Phosphomethylpyrim"/>
    <property type="match status" value="1"/>
</dbReference>
<dbReference type="PANTHER" id="PTHR30557:SF1">
    <property type="entry name" value="PHOSPHOMETHYLPYRIMIDINE SYNTHASE, CHLOROPLASTIC"/>
    <property type="match status" value="1"/>
</dbReference>
<evidence type="ECO:0000313" key="11">
    <source>
        <dbReference type="Proteomes" id="UP000002030"/>
    </source>
</evidence>
<keyword evidence="2" id="KW-0004">4Fe-4S</keyword>
<evidence type="ECO:0000256" key="6">
    <source>
        <dbReference type="ARBA" id="ARBA00023004"/>
    </source>
</evidence>
<accession>D1B6E9</accession>
<keyword evidence="11" id="KW-1185">Reference proteome</keyword>
<comment type="cofactor">
    <cofactor evidence="1">
        <name>[4Fe-4S] cluster</name>
        <dbReference type="ChEBI" id="CHEBI:49883"/>
    </cofactor>
</comment>
<dbReference type="HOGENOM" id="CLU_013181_2_2_0"/>
<dbReference type="GO" id="GO:0051539">
    <property type="term" value="F:4 iron, 4 sulfur cluster binding"/>
    <property type="evidence" value="ECO:0007669"/>
    <property type="project" value="UniProtKB-KW"/>
</dbReference>
<dbReference type="InterPro" id="IPR038521">
    <property type="entry name" value="ThiC/Bza_core_dom"/>
</dbReference>
<keyword evidence="6" id="KW-0408">Iron</keyword>
<name>D1B6E9_THEAS</name>
<keyword evidence="8" id="KW-0456">Lyase</keyword>
<gene>
    <name evidence="10" type="ordered locus">Taci_1359</name>
</gene>
<dbReference type="NCBIfam" id="TIGR00190">
    <property type="entry name" value="thiC"/>
    <property type="match status" value="1"/>
</dbReference>
<evidence type="ECO:0000256" key="4">
    <source>
        <dbReference type="ARBA" id="ARBA00022723"/>
    </source>
</evidence>
<keyword evidence="4" id="KW-0479">Metal-binding</keyword>
<evidence type="ECO:0000256" key="2">
    <source>
        <dbReference type="ARBA" id="ARBA00022485"/>
    </source>
</evidence>
<dbReference type="OrthoDB" id="9805897at2"/>
<dbReference type="STRING" id="525903.Taci_1359"/>